<keyword evidence="1" id="KW-0732">Signal</keyword>
<gene>
    <name evidence="2" type="ORF">ENN04_00980</name>
</gene>
<dbReference type="EMBL" id="DSAC01000011">
    <property type="protein sequence ID" value="HHO73197.1"/>
    <property type="molecule type" value="Genomic_DNA"/>
</dbReference>
<sequence length="186" mass="21488">MKKLLTFTLLVFLSLLAFAQQKPEPFGLKLGISTKEETMNVIAKEGGRVINSGYRVIKGDVVNPNVEGVVVRRLPVDNLVSATFWFFKGKLYKIDYLFPLSMEKEEFYMVYEQLKKKYGNPKRYVRPYLADGVAEWNFGDVRMSLIAPWVSESMYLIYEHTPTAREVEKSDQEVFNKETAKPKRGL</sequence>
<feature type="signal peptide" evidence="1">
    <location>
        <begin position="1"/>
        <end position="19"/>
    </location>
</feature>
<evidence type="ECO:0000256" key="1">
    <source>
        <dbReference type="SAM" id="SignalP"/>
    </source>
</evidence>
<accession>A0A7C5X1Y2</accession>
<protein>
    <submittedName>
        <fullName evidence="2">Uncharacterized protein</fullName>
    </submittedName>
</protein>
<proteinExistence type="predicted"/>
<organism evidence="2">
    <name type="scientific">Thermocrinis ruber</name>
    <dbReference type="NCBI Taxonomy" id="75906"/>
    <lineage>
        <taxon>Bacteria</taxon>
        <taxon>Pseudomonadati</taxon>
        <taxon>Aquificota</taxon>
        <taxon>Aquificia</taxon>
        <taxon>Aquificales</taxon>
        <taxon>Aquificaceae</taxon>
        <taxon>Thermocrinis</taxon>
    </lineage>
</organism>
<evidence type="ECO:0000313" key="2">
    <source>
        <dbReference type="EMBL" id="HHO73197.1"/>
    </source>
</evidence>
<dbReference type="AlphaFoldDB" id="A0A7C5X1Y2"/>
<name>A0A7C5X1Y2_9AQUI</name>
<reference evidence="2" key="1">
    <citation type="journal article" date="2020" name="mSystems">
        <title>Genome- and Community-Level Interaction Insights into Carbon Utilization and Element Cycling Functions of Hydrothermarchaeota in Hydrothermal Sediment.</title>
        <authorList>
            <person name="Zhou Z."/>
            <person name="Liu Y."/>
            <person name="Xu W."/>
            <person name="Pan J."/>
            <person name="Luo Z.H."/>
            <person name="Li M."/>
        </authorList>
    </citation>
    <scope>NUCLEOTIDE SEQUENCE [LARGE SCALE GENOMIC DNA]</scope>
    <source>
        <strain evidence="2">SpSt-114</strain>
    </source>
</reference>
<comment type="caution">
    <text evidence="2">The sequence shown here is derived from an EMBL/GenBank/DDBJ whole genome shotgun (WGS) entry which is preliminary data.</text>
</comment>
<feature type="chain" id="PRO_5027639462" evidence="1">
    <location>
        <begin position="20"/>
        <end position="186"/>
    </location>
</feature>